<dbReference type="InterPro" id="IPR038776">
    <property type="entry name" value="C2orf80"/>
</dbReference>
<dbReference type="GeneTree" id="ENSGT00390000004840"/>
<feature type="region of interest" description="Disordered" evidence="1">
    <location>
        <begin position="159"/>
        <end position="213"/>
    </location>
</feature>
<reference evidence="3" key="1">
    <citation type="submission" date="2013-03" db="EMBL/GenBank/DDBJ databases">
        <authorList>
            <person name="Jeffery W."/>
            <person name="Warren W."/>
            <person name="Wilson R.K."/>
        </authorList>
    </citation>
    <scope>NUCLEOTIDE SEQUENCE</scope>
    <source>
        <strain evidence="3">female</strain>
    </source>
</reference>
<dbReference type="Pfam" id="PF17718">
    <property type="entry name" value="DUF5563"/>
    <property type="match status" value="1"/>
</dbReference>
<dbReference type="Ensembl" id="ENSAMXT00000055776.1">
    <property type="protein sequence ID" value="ENSAMXP00000053031.1"/>
    <property type="gene ID" value="ENSAMXG00000030944.1"/>
</dbReference>
<reference evidence="2" key="4">
    <citation type="submission" date="2025-09" db="UniProtKB">
        <authorList>
            <consortium name="Ensembl"/>
        </authorList>
    </citation>
    <scope>IDENTIFICATION</scope>
</reference>
<evidence type="ECO:0000256" key="1">
    <source>
        <dbReference type="SAM" id="MobiDB-lite"/>
    </source>
</evidence>
<reference evidence="3" key="2">
    <citation type="journal article" date="2014" name="Nat. Commun.">
        <title>The cavefish genome reveals candidate genes for eye loss.</title>
        <authorList>
            <person name="McGaugh S.E."/>
            <person name="Gross J.B."/>
            <person name="Aken B."/>
            <person name="Blin M."/>
            <person name="Borowsky R."/>
            <person name="Chalopin D."/>
            <person name="Hinaux H."/>
            <person name="Jeffery W.R."/>
            <person name="Keene A."/>
            <person name="Ma L."/>
            <person name="Minx P."/>
            <person name="Murphy D."/>
            <person name="O'Quin K.E."/>
            <person name="Retaux S."/>
            <person name="Rohner N."/>
            <person name="Searle S.M."/>
            <person name="Stahl B.A."/>
            <person name="Tabin C."/>
            <person name="Volff J.N."/>
            <person name="Yoshizawa M."/>
            <person name="Warren W.C."/>
        </authorList>
    </citation>
    <scope>NUCLEOTIDE SEQUENCE [LARGE SCALE GENOMIC DNA]</scope>
    <source>
        <strain evidence="3">female</strain>
    </source>
</reference>
<accession>A0A3B1KGM6</accession>
<dbReference type="Proteomes" id="UP000018467">
    <property type="component" value="Unassembled WGS sequence"/>
</dbReference>
<feature type="compositionally biased region" description="Basic and acidic residues" evidence="1">
    <location>
        <begin position="195"/>
        <end position="206"/>
    </location>
</feature>
<evidence type="ECO:0000313" key="2">
    <source>
        <dbReference type="Ensembl" id="ENSAMXP00000053031.1"/>
    </source>
</evidence>
<evidence type="ECO:0000313" key="3">
    <source>
        <dbReference type="Proteomes" id="UP000018467"/>
    </source>
</evidence>
<reference evidence="2" key="3">
    <citation type="submission" date="2025-08" db="UniProtKB">
        <authorList>
            <consortium name="Ensembl"/>
        </authorList>
    </citation>
    <scope>IDENTIFICATION</scope>
</reference>
<dbReference type="PANTHER" id="PTHR36296">
    <property type="entry name" value="GAMMA-CRYSTALLIN A"/>
    <property type="match status" value="1"/>
</dbReference>
<dbReference type="Bgee" id="ENSAMXG00000030944">
    <property type="expression patterns" value="Expressed in testis and 5 other cell types or tissues"/>
</dbReference>
<keyword evidence="3" id="KW-1185">Reference proteome</keyword>
<feature type="compositionally biased region" description="Basic and acidic residues" evidence="1">
    <location>
        <begin position="159"/>
        <end position="177"/>
    </location>
</feature>
<organism evidence="2 3">
    <name type="scientific">Astyanax mexicanus</name>
    <name type="common">Blind cave fish</name>
    <name type="synonym">Astyanax fasciatus mexicanus</name>
    <dbReference type="NCBI Taxonomy" id="7994"/>
    <lineage>
        <taxon>Eukaryota</taxon>
        <taxon>Metazoa</taxon>
        <taxon>Chordata</taxon>
        <taxon>Craniata</taxon>
        <taxon>Vertebrata</taxon>
        <taxon>Euteleostomi</taxon>
        <taxon>Actinopterygii</taxon>
        <taxon>Neopterygii</taxon>
        <taxon>Teleostei</taxon>
        <taxon>Ostariophysi</taxon>
        <taxon>Characiformes</taxon>
        <taxon>Characoidei</taxon>
        <taxon>Acestrorhamphidae</taxon>
        <taxon>Acestrorhamphinae</taxon>
        <taxon>Astyanax</taxon>
    </lineage>
</organism>
<feature type="compositionally biased region" description="Low complexity" evidence="1">
    <location>
        <begin position="179"/>
        <end position="191"/>
    </location>
</feature>
<dbReference type="AlphaFoldDB" id="A0A3B1KGM6"/>
<protein>
    <submittedName>
        <fullName evidence="2">Uncharacterized protein</fullName>
    </submittedName>
</protein>
<dbReference type="PANTHER" id="PTHR36296:SF1">
    <property type="entry name" value="CHROMOSOME 2 OPEN READING FRAME 80"/>
    <property type="match status" value="1"/>
</dbReference>
<name>A0A3B1KGM6_ASTMX</name>
<sequence length="213" mass="23973">MESRRLKRDIEALLGEYIGQKLRENGFDPKGKGMSVLDDMAHYDLAVSVALWWLEKEEKKSPVEKELIGVISPGHSQYPNRLEREAMILSSFAGMLLNSLPVEDILSLYSCKPSASCPHQDNKSNIIHPFTLSYHPFAMLSSYKAVEHSKKHTKLLKHWNSERNKGASTKVDKEEKAPSVSSSSSSSSSYSDSEDSLKEQRKHYEGSQESLQA</sequence>
<proteinExistence type="predicted"/>
<dbReference type="STRING" id="7994.ENSAMXP00000053031"/>
<dbReference type="InParanoid" id="A0A3B1KGM6"/>